<evidence type="ECO:0000313" key="4">
    <source>
        <dbReference type="Proteomes" id="UP000499080"/>
    </source>
</evidence>
<feature type="domain" description="Endonuclease/exonuclease/phosphatase" evidence="2">
    <location>
        <begin position="324"/>
        <end position="418"/>
    </location>
</feature>
<evidence type="ECO:0000313" key="3">
    <source>
        <dbReference type="EMBL" id="GBM70897.1"/>
    </source>
</evidence>
<dbReference type="Gene3D" id="3.60.10.10">
    <property type="entry name" value="Endonuclease/exonuclease/phosphatase"/>
    <property type="match status" value="1"/>
</dbReference>
<dbReference type="AlphaFoldDB" id="A0A4Y2HZE9"/>
<accession>A0A4Y2HZE9</accession>
<organism evidence="3 4">
    <name type="scientific">Araneus ventricosus</name>
    <name type="common">Orbweaver spider</name>
    <name type="synonym">Epeira ventricosa</name>
    <dbReference type="NCBI Taxonomy" id="182803"/>
    <lineage>
        <taxon>Eukaryota</taxon>
        <taxon>Metazoa</taxon>
        <taxon>Ecdysozoa</taxon>
        <taxon>Arthropoda</taxon>
        <taxon>Chelicerata</taxon>
        <taxon>Arachnida</taxon>
        <taxon>Araneae</taxon>
        <taxon>Araneomorphae</taxon>
        <taxon>Entelegynae</taxon>
        <taxon>Araneoidea</taxon>
        <taxon>Araneidae</taxon>
        <taxon>Araneus</taxon>
    </lineage>
</organism>
<feature type="compositionally biased region" description="Basic and acidic residues" evidence="1">
    <location>
        <begin position="163"/>
        <end position="182"/>
    </location>
</feature>
<proteinExistence type="predicted"/>
<gene>
    <name evidence="3" type="ORF">AVEN_28464_1</name>
</gene>
<keyword evidence="4" id="KW-1185">Reference proteome</keyword>
<dbReference type="Proteomes" id="UP000499080">
    <property type="component" value="Unassembled WGS sequence"/>
</dbReference>
<dbReference type="OrthoDB" id="6432697at2759"/>
<evidence type="ECO:0000259" key="2">
    <source>
        <dbReference type="Pfam" id="PF14529"/>
    </source>
</evidence>
<dbReference type="GO" id="GO:0003824">
    <property type="term" value="F:catalytic activity"/>
    <property type="evidence" value="ECO:0007669"/>
    <property type="project" value="InterPro"/>
</dbReference>
<protein>
    <recommendedName>
        <fullName evidence="2">Endonuclease/exonuclease/phosphatase domain-containing protein</fullName>
    </recommendedName>
</protein>
<feature type="region of interest" description="Disordered" evidence="1">
    <location>
        <begin position="139"/>
        <end position="207"/>
    </location>
</feature>
<dbReference type="InterPro" id="IPR036691">
    <property type="entry name" value="Endo/exonu/phosph_ase_sf"/>
</dbReference>
<sequence length="432" mass="49006">MMILRFLKELLKEITHFVCDFEMKNDDEEDGDDTDTSHSLSTSLYRLQSGWRHWRKAAPPVEKIFVPNSGNGQAHNTETTSYIRFGGHKTESSAEILYCNKKKTVVLFFPKESAVDRPVVADLLRKEVSCQDIKIKNMRKIKRIRTSSSHEKKRKKNTNSSTKSKEKSSSHIHLSPDSHGKDTPVLSLTISQKIPKKMKSRKPSEHMSKYRQTSTCQEFGQVANDCNCITPFCGSCRGRHWSHYCYKREFHCINCHESNRLDSSSLSASHQATEITQESHPLGTNGFTTKKRGIALPSCQNPVFLQSTNNSTAIKMHSDQVSLTIVSSYYSPNSNILETLQDLKILVNNIGAEMALLGADLNAYSRIWDYKDENIRGSEVEDFISHNHLFLLNDKNSAPTFETNNRKYLADLSVVKAADLICLCVTVMMTPR</sequence>
<dbReference type="EMBL" id="BGPR01002281">
    <property type="protein sequence ID" value="GBM70897.1"/>
    <property type="molecule type" value="Genomic_DNA"/>
</dbReference>
<dbReference type="InterPro" id="IPR005135">
    <property type="entry name" value="Endo/exonuclease/phosphatase"/>
</dbReference>
<dbReference type="Pfam" id="PF14529">
    <property type="entry name" value="Exo_endo_phos_2"/>
    <property type="match status" value="1"/>
</dbReference>
<feature type="compositionally biased region" description="Basic residues" evidence="1">
    <location>
        <begin position="139"/>
        <end position="157"/>
    </location>
</feature>
<name>A0A4Y2HZE9_ARAVE</name>
<dbReference type="SUPFAM" id="SSF56219">
    <property type="entry name" value="DNase I-like"/>
    <property type="match status" value="1"/>
</dbReference>
<reference evidence="3 4" key="1">
    <citation type="journal article" date="2019" name="Sci. Rep.">
        <title>Orb-weaving spider Araneus ventricosus genome elucidates the spidroin gene catalogue.</title>
        <authorList>
            <person name="Kono N."/>
            <person name="Nakamura H."/>
            <person name="Ohtoshi R."/>
            <person name="Moran D.A.P."/>
            <person name="Shinohara A."/>
            <person name="Yoshida Y."/>
            <person name="Fujiwara M."/>
            <person name="Mori M."/>
            <person name="Tomita M."/>
            <person name="Arakawa K."/>
        </authorList>
    </citation>
    <scope>NUCLEOTIDE SEQUENCE [LARGE SCALE GENOMIC DNA]</scope>
</reference>
<comment type="caution">
    <text evidence="3">The sequence shown here is derived from an EMBL/GenBank/DDBJ whole genome shotgun (WGS) entry which is preliminary data.</text>
</comment>
<evidence type="ECO:0000256" key="1">
    <source>
        <dbReference type="SAM" id="MobiDB-lite"/>
    </source>
</evidence>